<keyword evidence="2" id="KW-0808">Transferase</keyword>
<proteinExistence type="predicted"/>
<dbReference type="FunFam" id="3.10.10.10:FF:000007">
    <property type="entry name" value="Retrovirus-related Pol polyprotein from transposon 17.6-like Protein"/>
    <property type="match status" value="1"/>
</dbReference>
<dbReference type="GO" id="GO:0015074">
    <property type="term" value="P:DNA integration"/>
    <property type="evidence" value="ECO:0007669"/>
    <property type="project" value="InterPro"/>
</dbReference>
<dbReference type="InterPro" id="IPR043128">
    <property type="entry name" value="Rev_trsase/Diguanyl_cyclase"/>
</dbReference>
<keyword evidence="4" id="KW-0540">Nuclease</keyword>
<dbReference type="EMBL" id="BKCJ010359785">
    <property type="protein sequence ID" value="GFA04025.1"/>
    <property type="molecule type" value="Genomic_DNA"/>
</dbReference>
<keyword evidence="7 10" id="KW-0695">RNA-directed DNA polymerase</keyword>
<evidence type="ECO:0000256" key="4">
    <source>
        <dbReference type="ARBA" id="ARBA00022722"/>
    </source>
</evidence>
<dbReference type="InterPro" id="IPR036397">
    <property type="entry name" value="RNaseH_sf"/>
</dbReference>
<evidence type="ECO:0000256" key="2">
    <source>
        <dbReference type="ARBA" id="ARBA00022679"/>
    </source>
</evidence>
<dbReference type="PROSITE" id="PS50994">
    <property type="entry name" value="INTEGRASE"/>
    <property type="match status" value="1"/>
</dbReference>
<evidence type="ECO:0000256" key="6">
    <source>
        <dbReference type="ARBA" id="ARBA00022801"/>
    </source>
</evidence>
<dbReference type="InterPro" id="IPR043502">
    <property type="entry name" value="DNA/RNA_pol_sf"/>
</dbReference>
<dbReference type="PROSITE" id="PS50878">
    <property type="entry name" value="RT_POL"/>
    <property type="match status" value="1"/>
</dbReference>
<dbReference type="GO" id="GO:0004519">
    <property type="term" value="F:endonuclease activity"/>
    <property type="evidence" value="ECO:0007669"/>
    <property type="project" value="UniProtKB-KW"/>
</dbReference>
<dbReference type="PANTHER" id="PTHR24559:SF427">
    <property type="entry name" value="RNA-DIRECTED DNA POLYMERASE"/>
    <property type="match status" value="1"/>
</dbReference>
<dbReference type="AlphaFoldDB" id="A0A699J1Z2"/>
<dbReference type="InterPro" id="IPR012337">
    <property type="entry name" value="RNaseH-like_sf"/>
</dbReference>
<dbReference type="SUPFAM" id="SSF53098">
    <property type="entry name" value="Ribonuclease H-like"/>
    <property type="match status" value="1"/>
</dbReference>
<keyword evidence="5" id="KW-0255">Endonuclease</keyword>
<feature type="domain" description="Reverse transcriptase" evidence="8">
    <location>
        <begin position="12"/>
        <end position="191"/>
    </location>
</feature>
<dbReference type="InterPro" id="IPR053134">
    <property type="entry name" value="RNA-dir_DNA_polymerase"/>
</dbReference>
<evidence type="ECO:0000256" key="7">
    <source>
        <dbReference type="ARBA" id="ARBA00022918"/>
    </source>
</evidence>
<sequence length="608" mass="71103">MMELAEQLQELSDKGFIRPSSSPWGAPILFVKKKDGSFRMCIDYRELNKLTVKNYYPLPRIDDLFDQLQGSSVYSKIDLQSGYHQLRVREEDIPKTAFRTRYGHYEFQVMPFGLTNALAVFMNLMNRVCKPYLDKFVIVFIDDILIYSKNKEEHEEHLKLILELLKKEELYEKFSKCEFWISQVQFLGHVINSKGIHVDPAKIEFIEGFSKIAKSMTKLTQKNVKFDWGEKEEAVFQLIKQKLCSAPIVALPKGLENFSVYCDASHKGLGAVLMQNEKVIAYASRQLKIHEKNYTTHDLELEAVVKERSRPLRVRALVMTMGLNLPKEILEAQTEALKPENLYAKDVGGMLKKDLPKEKLEPRADITLCLSNMSWVPCFGDLRTLIMHESHKSKYLIHPGFDKMYQDLKQLYWWPNMKANIATYEKITMDFITKLPKTTNGYDTIWVIIDRLTKSAHFLPMRENDPMEKLMKLYMKEVVTRHGVPIFVISDRDGRFTSLFWQELHKALGTRLDMSTAYHPKLTKCLSDESLMISLDELRIDDKLYFVEEPVETMDREIKQLKRSRIPIIKVRWNFKRGLEFTWERKDQFKQKNPHLFTRTATSSSAAS</sequence>
<dbReference type="GO" id="GO:0003676">
    <property type="term" value="F:nucleic acid binding"/>
    <property type="evidence" value="ECO:0007669"/>
    <property type="project" value="InterPro"/>
</dbReference>
<evidence type="ECO:0000256" key="3">
    <source>
        <dbReference type="ARBA" id="ARBA00022695"/>
    </source>
</evidence>
<protein>
    <submittedName>
        <fullName evidence="10">Putative reverse transcriptase domain-containing protein</fullName>
    </submittedName>
</protein>
<dbReference type="Gene3D" id="3.10.10.10">
    <property type="entry name" value="HIV Type 1 Reverse Transcriptase, subunit A, domain 1"/>
    <property type="match status" value="1"/>
</dbReference>
<evidence type="ECO:0000259" key="9">
    <source>
        <dbReference type="PROSITE" id="PS50994"/>
    </source>
</evidence>
<keyword evidence="1" id="KW-0645">Protease</keyword>
<dbReference type="Gene3D" id="3.30.70.270">
    <property type="match status" value="2"/>
</dbReference>
<gene>
    <name evidence="10" type="ORF">Tci_575997</name>
</gene>
<reference evidence="10" key="1">
    <citation type="journal article" date="2019" name="Sci. Rep.">
        <title>Draft genome of Tanacetum cinerariifolium, the natural source of mosquito coil.</title>
        <authorList>
            <person name="Yamashiro T."/>
            <person name="Shiraishi A."/>
            <person name="Satake H."/>
            <person name="Nakayama K."/>
        </authorList>
    </citation>
    <scope>NUCLEOTIDE SEQUENCE</scope>
</reference>
<dbReference type="PANTHER" id="PTHR24559">
    <property type="entry name" value="TRANSPOSON TY3-I GAG-POL POLYPROTEIN"/>
    <property type="match status" value="1"/>
</dbReference>
<organism evidence="10">
    <name type="scientific">Tanacetum cinerariifolium</name>
    <name type="common">Dalmatian daisy</name>
    <name type="synonym">Chrysanthemum cinerariifolium</name>
    <dbReference type="NCBI Taxonomy" id="118510"/>
    <lineage>
        <taxon>Eukaryota</taxon>
        <taxon>Viridiplantae</taxon>
        <taxon>Streptophyta</taxon>
        <taxon>Embryophyta</taxon>
        <taxon>Tracheophyta</taxon>
        <taxon>Spermatophyta</taxon>
        <taxon>Magnoliopsida</taxon>
        <taxon>eudicotyledons</taxon>
        <taxon>Gunneridae</taxon>
        <taxon>Pentapetalae</taxon>
        <taxon>asterids</taxon>
        <taxon>campanulids</taxon>
        <taxon>Asterales</taxon>
        <taxon>Asteraceae</taxon>
        <taxon>Asteroideae</taxon>
        <taxon>Anthemideae</taxon>
        <taxon>Anthemidinae</taxon>
        <taxon>Tanacetum</taxon>
    </lineage>
</organism>
<keyword evidence="6" id="KW-0378">Hydrolase</keyword>
<dbReference type="InterPro" id="IPR000477">
    <property type="entry name" value="RT_dom"/>
</dbReference>
<dbReference type="Gene3D" id="3.30.420.10">
    <property type="entry name" value="Ribonuclease H-like superfamily/Ribonuclease H"/>
    <property type="match status" value="1"/>
</dbReference>
<dbReference type="GO" id="GO:0008233">
    <property type="term" value="F:peptidase activity"/>
    <property type="evidence" value="ECO:0007669"/>
    <property type="project" value="UniProtKB-KW"/>
</dbReference>
<accession>A0A699J1Z2</accession>
<dbReference type="InterPro" id="IPR041588">
    <property type="entry name" value="Integrase_H2C2"/>
</dbReference>
<dbReference type="InterPro" id="IPR041577">
    <property type="entry name" value="RT_RNaseH_2"/>
</dbReference>
<evidence type="ECO:0000256" key="5">
    <source>
        <dbReference type="ARBA" id="ARBA00022759"/>
    </source>
</evidence>
<dbReference type="Pfam" id="PF00078">
    <property type="entry name" value="RVT_1"/>
    <property type="match status" value="1"/>
</dbReference>
<dbReference type="GO" id="GO:0006508">
    <property type="term" value="P:proteolysis"/>
    <property type="evidence" value="ECO:0007669"/>
    <property type="project" value="UniProtKB-KW"/>
</dbReference>
<name>A0A699J1Z2_TANCI</name>
<evidence type="ECO:0000256" key="1">
    <source>
        <dbReference type="ARBA" id="ARBA00022670"/>
    </source>
</evidence>
<keyword evidence="3" id="KW-0548">Nucleotidyltransferase</keyword>
<dbReference type="CDD" id="cd01647">
    <property type="entry name" value="RT_LTR"/>
    <property type="match status" value="1"/>
</dbReference>
<dbReference type="InterPro" id="IPR001584">
    <property type="entry name" value="Integrase_cat-core"/>
</dbReference>
<dbReference type="Pfam" id="PF17919">
    <property type="entry name" value="RT_RNaseH_2"/>
    <property type="match status" value="1"/>
</dbReference>
<evidence type="ECO:0000313" key="10">
    <source>
        <dbReference type="EMBL" id="GFA04025.1"/>
    </source>
</evidence>
<dbReference type="Gene3D" id="1.10.340.70">
    <property type="match status" value="1"/>
</dbReference>
<dbReference type="SUPFAM" id="SSF56672">
    <property type="entry name" value="DNA/RNA polymerases"/>
    <property type="match status" value="1"/>
</dbReference>
<dbReference type="Pfam" id="PF17921">
    <property type="entry name" value="Integrase_H2C2"/>
    <property type="match status" value="1"/>
</dbReference>
<feature type="domain" description="Integrase catalytic" evidence="9">
    <location>
        <begin position="419"/>
        <end position="520"/>
    </location>
</feature>
<comment type="caution">
    <text evidence="10">The sequence shown here is derived from an EMBL/GenBank/DDBJ whole genome shotgun (WGS) entry which is preliminary data.</text>
</comment>
<dbReference type="GO" id="GO:0003964">
    <property type="term" value="F:RNA-directed DNA polymerase activity"/>
    <property type="evidence" value="ECO:0007669"/>
    <property type="project" value="UniProtKB-KW"/>
</dbReference>
<evidence type="ECO:0000259" key="8">
    <source>
        <dbReference type="PROSITE" id="PS50878"/>
    </source>
</evidence>